<organism evidence="1">
    <name type="scientific">viral metagenome</name>
    <dbReference type="NCBI Taxonomy" id="1070528"/>
    <lineage>
        <taxon>unclassified sequences</taxon>
        <taxon>metagenomes</taxon>
        <taxon>organismal metagenomes</taxon>
    </lineage>
</organism>
<name>A0A6H1ZLJ4_9ZZZZ</name>
<protein>
    <recommendedName>
        <fullName evidence="3">Transglycosylase</fullName>
    </recommendedName>
</protein>
<dbReference type="EMBL" id="MT144103">
    <property type="protein sequence ID" value="QJA48796.1"/>
    <property type="molecule type" value="Genomic_DNA"/>
</dbReference>
<dbReference type="EMBL" id="MT144752">
    <property type="protein sequence ID" value="QJH98787.1"/>
    <property type="molecule type" value="Genomic_DNA"/>
</dbReference>
<gene>
    <name evidence="1" type="ORF">TM448A01161_0011</name>
    <name evidence="2" type="ORF">TM448B01396_0014</name>
</gene>
<reference evidence="1" key="1">
    <citation type="submission" date="2020-03" db="EMBL/GenBank/DDBJ databases">
        <title>The deep terrestrial virosphere.</title>
        <authorList>
            <person name="Holmfeldt K."/>
            <person name="Nilsson E."/>
            <person name="Simone D."/>
            <person name="Lopez-Fernandez M."/>
            <person name="Wu X."/>
            <person name="de Brujin I."/>
            <person name="Lundin D."/>
            <person name="Andersson A."/>
            <person name="Bertilsson S."/>
            <person name="Dopson M."/>
        </authorList>
    </citation>
    <scope>NUCLEOTIDE SEQUENCE</scope>
    <source>
        <strain evidence="1">TM448A01161</strain>
        <strain evidence="2">TM448B01396</strain>
    </source>
</reference>
<sequence>MSFDKHQFRDFIDRTLKVVELHSEAATDLLLKTAAHESKFGTYLRQVRGPALGVFQIEPDTEKDIWLNYLRFNSELTEKIKKFTGIDGPNHSALEGDLRYQVIMARLVYRRIKFPLPSPIDILGQAKYWKKHYNTMLGAGNEIDFVKAAEKYVGV</sequence>
<proteinExistence type="predicted"/>
<evidence type="ECO:0000313" key="1">
    <source>
        <dbReference type="EMBL" id="QJA48796.1"/>
    </source>
</evidence>
<accession>A0A6H1ZLJ4</accession>
<dbReference type="AlphaFoldDB" id="A0A6H1ZLJ4"/>
<evidence type="ECO:0000313" key="2">
    <source>
        <dbReference type="EMBL" id="QJH98787.1"/>
    </source>
</evidence>
<evidence type="ECO:0008006" key="3">
    <source>
        <dbReference type="Google" id="ProtNLM"/>
    </source>
</evidence>